<feature type="domain" description="EGF-like" evidence="6">
    <location>
        <begin position="1984"/>
        <end position="2026"/>
    </location>
</feature>
<feature type="domain" description="EGF-like" evidence="6">
    <location>
        <begin position="4100"/>
        <end position="4142"/>
    </location>
</feature>
<evidence type="ECO:0000256" key="1">
    <source>
        <dbReference type="ARBA" id="ARBA00022536"/>
    </source>
</evidence>
<evidence type="ECO:0000313" key="8">
    <source>
        <dbReference type="Proteomes" id="UP001233172"/>
    </source>
</evidence>
<protein>
    <submittedName>
        <fullName evidence="7">Fibrillin-2</fullName>
    </submittedName>
</protein>
<evidence type="ECO:0000256" key="4">
    <source>
        <dbReference type="ARBA" id="ARBA00023157"/>
    </source>
</evidence>
<evidence type="ECO:0000256" key="5">
    <source>
        <dbReference type="PROSITE-ProRule" id="PRU00076"/>
    </source>
</evidence>
<dbReference type="SMART" id="SM00179">
    <property type="entry name" value="EGF_CA"/>
    <property type="match status" value="20"/>
</dbReference>
<keyword evidence="1 5" id="KW-0245">EGF-like domain</keyword>
<comment type="caution">
    <text evidence="7">The sequence shown here is derived from an EMBL/GenBank/DDBJ whole genome shotgun (WGS) entry which is preliminary data.</text>
</comment>
<dbReference type="PANTHER" id="PTHR24050:SF28">
    <property type="entry name" value="UROMODULIN-LIKE"/>
    <property type="match status" value="1"/>
</dbReference>
<feature type="domain" description="EGF-like" evidence="6">
    <location>
        <begin position="3571"/>
        <end position="3613"/>
    </location>
</feature>
<dbReference type="PROSITE" id="PS00010">
    <property type="entry name" value="ASX_HYDROXYL"/>
    <property type="match status" value="10"/>
</dbReference>
<dbReference type="PROSITE" id="PS50026">
    <property type="entry name" value="EGF_3"/>
    <property type="match status" value="10"/>
</dbReference>
<organism evidence="7 8">
    <name type="scientific">Biomphalaria pfeifferi</name>
    <name type="common">Bloodfluke planorb</name>
    <name type="synonym">Freshwater snail</name>
    <dbReference type="NCBI Taxonomy" id="112525"/>
    <lineage>
        <taxon>Eukaryota</taxon>
        <taxon>Metazoa</taxon>
        <taxon>Spiralia</taxon>
        <taxon>Lophotrochozoa</taxon>
        <taxon>Mollusca</taxon>
        <taxon>Gastropoda</taxon>
        <taxon>Heterobranchia</taxon>
        <taxon>Euthyneura</taxon>
        <taxon>Panpulmonata</taxon>
        <taxon>Hygrophila</taxon>
        <taxon>Lymnaeoidea</taxon>
        <taxon>Planorbidae</taxon>
        <taxon>Biomphalaria</taxon>
    </lineage>
</organism>
<dbReference type="PROSITE" id="PS01187">
    <property type="entry name" value="EGF_CA"/>
    <property type="match status" value="10"/>
</dbReference>
<feature type="domain" description="EGF-like" evidence="6">
    <location>
        <begin position="5158"/>
        <end position="5200"/>
    </location>
</feature>
<dbReference type="InterPro" id="IPR018097">
    <property type="entry name" value="EGF_Ca-bd_CS"/>
</dbReference>
<keyword evidence="8" id="KW-1185">Reference proteome</keyword>
<feature type="domain" description="EGF-like" evidence="6">
    <location>
        <begin position="397"/>
        <end position="439"/>
    </location>
</feature>
<evidence type="ECO:0000313" key="7">
    <source>
        <dbReference type="EMBL" id="KAK0067590.1"/>
    </source>
</evidence>
<dbReference type="CDD" id="cd00054">
    <property type="entry name" value="EGF_CA"/>
    <property type="match status" value="10"/>
</dbReference>
<feature type="domain" description="EGF-like" evidence="6">
    <location>
        <begin position="2513"/>
        <end position="2555"/>
    </location>
</feature>
<evidence type="ECO:0000256" key="3">
    <source>
        <dbReference type="ARBA" id="ARBA00022737"/>
    </source>
</evidence>
<name>A0AAD8C8Z8_BIOPF</name>
<comment type="caution">
    <text evidence="5">Lacks conserved residue(s) required for the propagation of feature annotation.</text>
</comment>
<dbReference type="InterPro" id="IPR052235">
    <property type="entry name" value="Nephronectin_domain"/>
</dbReference>
<evidence type="ECO:0000259" key="6">
    <source>
        <dbReference type="PROSITE" id="PS50026"/>
    </source>
</evidence>
<dbReference type="InterPro" id="IPR049883">
    <property type="entry name" value="NOTCH1_EGF-like"/>
</dbReference>
<dbReference type="EMBL" id="JASAOG010000007">
    <property type="protein sequence ID" value="KAK0067590.1"/>
    <property type="molecule type" value="Genomic_DNA"/>
</dbReference>
<dbReference type="InterPro" id="IPR001881">
    <property type="entry name" value="EGF-like_Ca-bd_dom"/>
</dbReference>
<gene>
    <name evidence="7" type="ORF">Bpfe_003097</name>
</gene>
<keyword evidence="2" id="KW-0732">Signal</keyword>
<dbReference type="Pfam" id="PF07645">
    <property type="entry name" value="EGF_CA"/>
    <property type="match status" value="20"/>
</dbReference>
<keyword evidence="4" id="KW-1015">Disulfide bond</keyword>
<feature type="non-terminal residue" evidence="7">
    <location>
        <position position="5576"/>
    </location>
</feature>
<evidence type="ECO:0000256" key="2">
    <source>
        <dbReference type="ARBA" id="ARBA00022729"/>
    </source>
</evidence>
<dbReference type="SMART" id="SM00181">
    <property type="entry name" value="EGF"/>
    <property type="match status" value="30"/>
</dbReference>
<feature type="domain" description="EGF-like" evidence="6">
    <location>
        <begin position="1455"/>
        <end position="1497"/>
    </location>
</feature>
<dbReference type="InterPro" id="IPR000152">
    <property type="entry name" value="EGF-type_Asp/Asn_hydroxyl_site"/>
</dbReference>
<feature type="domain" description="EGF-like" evidence="6">
    <location>
        <begin position="4629"/>
        <end position="4671"/>
    </location>
</feature>
<sequence>KCNPGYNFALDKLTCELCPQEMYWSDEDNACHVCPYISFNSTSCSNGEWRTVNNPFINIEMNVTIVTPKCLKDDPQYFNSVDERELVRLMITQSNRYSDRFCSPYYGCENILTTYVGNAVCIPDPSCTVNTTCKLFHTIIQIGIYHTRIYTSSVSSSNNHDQSTVDLLLRSLHDSTQLIQWLPLMNYPAIRLEQPFKISVTTIEDVTKHILYISHTAWNTNNPYGVLQVLNSMFQNIPEFIKAFLYSNNNNYYSYPYNYLYHSEYEIWLRKDVDDKLLRKIAETMVLSHEKLQGNLTGPLYLYKTQQDRADETMAVNWSEIINSLSVAQYFCNGGNFIISNSNSLNFNCVETCGNWMWGENCTAVCNCAHNNTVVCEKYQGACICASNFEGSDCEKLLDRCSRYSPCDQYSDCINRLGDYECKCHDGYKRNPNNPNICEACSSWTFGSDCNSSCSCRTDNTESCDGLTGNCTCKSGFESTLCDVDINECLQNVSPCAENLQCYNTYGSYLCFEKLVYTKLTLAQTNLGIYTDQVTNTFQQILQSWMDQYYLGSIKVIVASYDIRHSSSSTDIFYKLISLYGSQFLDSYLTQIIYSQLITQSKQFSVNGTDYEISAFKVYETAEGATFDMNPKDICDYGLYAEKEHCVACEIEKTTLIQGANSQRYCIENCKPGYYLSLDKLTCEPCPQNMYWSDADNTCHLCPFTSYNSTSCLDGEWRTVNNPFINIEMNVTIVTPKCLKDDPQYFNSVDERELVRLMITQSNRYSDRFCSPYYGCENILTTYVGNAVCIPDPSCTVNTTCKLFHTIIQIGIYHTSNYYSYPYNYLYHSEYEIWLRKDVDDKLLRKIAETMVLSHEKLQGNLTGPLYLYKTQQDRADETMACGNWMWGENCTAVCNCAHNNTVVCEKYQGACICASNFEGSDCEKLLDRCSRYSPCDQYSDCINRLGDYECKCHDGYKRNPNNPNICEACSSWTFGSDCNSSCSCRTDNTESCDGLTGNCTCKSGFESTLCDVDINECLQNVSPCAENLQCYNTYGSYLCFEKLVYTKLTLAQTNLGIYTDQVINTFQQILQSWMDQYYSGSIKVIVASYDIRHSSSSTDIFYKLISLYGSQFLDSYLTQIIYSQLITQSKQFSVNGTDYEISAFKVYETAEGATFDMNPKDICDYGLYAEKEHCVACEIGKTTLIQGANSQRYCIENCKPGYYLSLDKLTCEPCPQNMYWSDADNTCHLCPFTSYNSTSCLDGEWRTVNNPFINIEMNVTIVTPKCLKDDPQYFNSVDERELVRLMITQSNRYSNRFCSPYYGCENILTTYVGNAVCIPDPSCTVNTTCKLFHTIIQIGIYHTSNYYSYPYNYLYHSEYEIWLRKDVDDKLLRKIAETMVLSHEKLQGNLTGPLYLYKTQQDRADETMACGNWMWGENCTAVCNCAHNNTVVCEKYQGACICASNFEGSDCEKLLDRCSRYSPCDQYSDCINRLGDYECKCHDGYKRNPNNPNICEACSSWTFGSDCNSSCSCRTDNTESCDSLTGNCTCKSGFESTLCDVDINECLQNVSPCAENLQCYNTYGSYLCFEKLVYTKLTLAQTNLGIYTDQVINTFQQILQSWMDQYYSGSIKVIVASYDIRHSSSSTDIFYKLISLYGSQFLDSYLTQIIYSQLITLSKQFSVNGTDYEISAFKVYETAEGATFDMNPKDICDYGLYAEKEHCVACEIGKTTLIQGADSQRYCIENCKPGYYLSLDKLTCEPCPQNMYWSDADNTCHLCPFTSYNSTSCLDGEWRTVNNPFINIEMNVTIVTPKCLKDDPQYFNSVDERELVRLMITQSNRYSDRFCSPYYGCENILTTYVGNAVCIPDPSCTVNTTCKLFHTIIQIGIYHTSNYYSYPYNYLYHSEYEIWLRKDVDDKLLRKIAETMVLSHEKLQGNLTGPLYLYKTQQDRADETMACGNWMWGENCTAVCNCAHNNTVVCEKYQGACICASNFEGSDCEKLLDRCSRYSPCDQYSDCINRLGDYECKCHDGYKRNPNNPNICEACSSWTFGSDCNSSCSCRTDNTESCDSLTGNCTCKSGFESTLCDVDINECLQNVSPCAENLQCYNTYGSYLCFEKLVYTKLTLAQTNLGIYTDQVINTFQQILQSWMDQYYSGSIKVIVASYDIRHSSSSTDIFYKLISLYGSQFLDSYLTQIIYSQLITQSKQFSVNGTDYEISAFKVYETAEGATFDMNPKDICDYGLYAEKEHCVACEIGKTTLIQGANSQRYCIENCKPGYYLSLDKLTCEPCPQNMYWSDADNTCHLCPFTSYNSTSCLDGEWRTVNNPFINIEMNVTIVTPKCLKDDPQYFNSVDERELVRLMITQSNRYSDRFCSPYYGCENILTTYVGNAVCIPDPSCTVNTTCKLFHTIIQIGIYHTSNYYSYPYNYLYHSEYEIWLRKDVDDKLLRKIAETMVLSHEKLQGNLTGPLYLYKTQQDRADETMACGNWMWGENCTAVCNCAHNNTVVCEKYQGACICASNFEGSDCEKLLDRCSRYSPCDQYSDCINRLGDYECKCHDGYKRNPNNPNICEACSSWTFGSDCNSSCSCRTDNTESCDGLTGNCTCKSGFESTLCDVDINECLQNVSPCAENLQCYNTYGSYLCFEKLVYTKLTLAQTNLGIYTDQVINTFQQILQSWMDQYYSGSIKVIVASYDIRHSSSSTDIFYKLISLYGSQFLDSYLTQIIYSQLITQSKQFSVNGTDYEISAFKVYETAEGATFDMNPKDICDYGLYAEKEHCVACEIGKTTLIQGANSQRYCIENCKPGYYLSLDKLTCEPCPQNMYWSDADNTCHLCPFTSYNSTSCLDGEWRTVNNPFINIEMNVTIVTPKCLKDDPQYFNSVDERELVRLMITQSNRYSDRFCSPYYGCENILTTYVGNAVCIPDPSCTVNTTCKLFHTIIQIGIYHTSNYYSYPYNYLYHSEYEIWLRKDVDDKLLRKIAETMVLSHEKLQGNLTGPLYLYKTQQDRADETMACGNWMWGENCTAVCNCAHNNTVVCEKYQGACICASNFEGSDCEKLLDRCSRYSPCDQYSDCINRLGDYECKCHDGYKRNPNNPNICEACSSWTFGSDCNSSCSCRTDNTESCDGLTGNCTCKSGFESTLCDVDINECLQNVSPCAENLQCYNTYGSYLCFEKLVYTKLTLAQTNLGIYTDQVINTFQQILQSWMDQYYSGSIKVIVASYDIRHSSSSTDIFYKLISLYGSQFLDSYLTQIIYSQLITQSKQFSVNGTDYEISAFKVYETAEGATFDMNPKDICDYGLYAEKEHCVACEIGKTTLIQGANSQRYCIENCKPGYYLSLDKLTCEPCPQNMYWSDADNTCHLCPFTSYNSTSCLDGEWRTVNNPFINIEMNVTIVTPKCLKDDPQYFNSVDERELVRLMITQSNRYSDRFCSPYYGCENILTTYVGNAVCIPDPSCTVNTTCKLFHTIIQIGIYHTSNYYSYPYNYLYHSEYEIWLRKDVDDKLLRKIAETMVLSHEKLQGNLTGPLYLYKTQQDRADETMACGNWMWGENCTAVCNCAHNNTVVCEKYQGACICASNFEGSDCEKLLDRCSRYSPCDQYSDCINRLGDYECKCHDGYKRNPNNPNICEACSSWTFGSDCNSSCSCRTDNTESCDGLTGNCTCKSGFESTLCDVDINECLQNVSPCAENLQCYNTYGSYLCFEKLVYTKLTLAQTNLGIYTDQVINTFQQILQSWMDQYYSGSIKVIVASYDIRHSSSSTDIFYKLISLYGSQFLDSYLTQIIYSQLITQSKQFSVNGTDYEISAFKVYETAEGATFDMNPKDICDYGLYAEKEHCVACEIGKTTLIQGANSQRYCIENCKPGYYLSLDKLTCEPCPQNMYWSDADNTCHLCPFTSYNSTSCLDGEWRTVNNPFINIEMNVTIVTPKCLKDDPQYFNSVDERELVRLMITQSNRYSDRFCSPYYGCENILTTYVGNAVCIPDPSCTVNTTCKLFHTIIQIGIYHTSNYYSYPYNYLYHSEYEIWLRKDVDDKLIRKIAETMVLSHEKLQGNLTGPLYLYKTQQDRADETMACGNWMWGENCTAVCNCAHNNTVVCEKYQGACICASNFEGSDCEKLLDRCSRYSPCDQYSDCINRLGDYECKCHDGYKRNPNNPNICEACSSWTFGSDCNSSCSCRTDNTESCDSLTGNCTCKSGFESTLCDVDINECLQNVSPCAENLQCYNTYGSYLCFEKLVYTKLTLAQTNLGIYTDQVINTFQQILQSWMDQYYSGSIKVIVASYDIRHSSSSTDIFYKLISLYGSQFLDSYLTQIIYSQLITQSKQFSVNGTDYEISAFKVYETAEGATFDMNPKDICDYGLYAEKEHCVACEIGKTTLIQGANSQRYCIENCKPGYYLSLDKLTCEPCPQNMYWSDADNTCHLCPFTSYNSTSCLDGEWRTVNNPFINIEMNVTIVTPKCLKDDPQYFNSVDERELVRLMITQSNRYSNRFCSPYYGCENILTTYVGNAVCIPDPSCTVNTTCKLFHTIIQIGIYHTSNYYSYPYNYLYHSEYEIWLRKDVDDKLLRKIAETMVLSHEKLQGNLTGPLYLYKTQQDRADETMACGNWMWGENCTAVCNCAHNNTVVCEKYQGACICASNFEGSDCEKLLDRCSRYSPCDQYSDCINRLGDYECKCHDGYKRNPNNPNICEACSSWTFGSDCNSSCSCRTDNTESCDGLTGNCTCKSGFESTLCDVDINECLQNVSPCAENLQCYNTYGSYLCFEKLVYTKLTLAQTNLGIYTDQVINTFQQILQSWMDQYYSGSIKVIVASYDIRHSSSSTDIFYKLISLYGSQFLDSYLTQIIYSQLITQSKQFSVNGTDYEISAFKVYETAEGATFDMNPKDICDYGLYAEKEHCVACEIGKTTLIQGANSQRYCIENCKPGYYLSLDKLTCEPCPQNMYWSDADNTCHLCPFTSYNSTSCLDGEWRTVNNPFINIEMNVTIVTPKCLKDDPQYFNSVDERELVRLMITQSNRYSNRFCSPYYGCENILTTYVGNAVCIPDPSCTVNTTCKLFHTIIQIGIYHTSNYYSYPYNYLYHSEYEIWLRKDVDDKLLRKIAETMVLSHEKLQGNLTGPLYLYKTQQDRADETMACGNWMWGENCTAVCNCAHNNTVVCEKYQGACICASNFEGSDCEKLLDRCSRYSPCDQYSDCINRLGDYECKCHDGYKRNPNNPNICEACSSWTFGSDCNSSCSCRTDNTESCDSLTGNCTCKSGFESTLCDVDINECLQNVSPCAENLQCYNTYGSYLCFEKLVYTKLTLAQTNLGIYTDQVINTFQQILQSWMDQYYSGSIKVIVASYDIRHSSSSTDIFYKLISLYGSQFLDSYLTQIIYSQLITQSKQFSVNGTDYEISAFKVYETAEGATFDMNPKDICDYGLYAEKEHCVACEIGKTTLIQGANSQRYCIENCKPGYYLSLDKLTCEPCPQNMYWSDADNTCHLCPFTSYNSTSCLDGEWRTVNNPFINIEMNVTIVTPKCLKDDPQYFNSVDERELVRLMITQSNRYSNRFCSPYYGCENILTTYVGNAVCIPDPSCTVNTTCKLFHTIIQIGIYHT</sequence>
<feature type="domain" description="EGF-like" evidence="6">
    <location>
        <begin position="3042"/>
        <end position="3084"/>
    </location>
</feature>
<dbReference type="GO" id="GO:0005509">
    <property type="term" value="F:calcium ion binding"/>
    <property type="evidence" value="ECO:0007669"/>
    <property type="project" value="InterPro"/>
</dbReference>
<accession>A0AAD8C8Z8</accession>
<dbReference type="SMART" id="SM01411">
    <property type="entry name" value="Ephrin_rec_like"/>
    <property type="match status" value="11"/>
</dbReference>
<dbReference type="Gene3D" id="2.170.300.10">
    <property type="entry name" value="Tie2 ligand-binding domain superfamily"/>
    <property type="match status" value="10"/>
</dbReference>
<dbReference type="PRINTS" id="PR00011">
    <property type="entry name" value="EGFLAMININ"/>
</dbReference>
<dbReference type="Proteomes" id="UP001233172">
    <property type="component" value="Unassembled WGS sequence"/>
</dbReference>
<dbReference type="PANTHER" id="PTHR24050">
    <property type="entry name" value="PA14 DOMAIN-CONTAINING PROTEIN"/>
    <property type="match status" value="1"/>
</dbReference>
<dbReference type="InterPro" id="IPR000742">
    <property type="entry name" value="EGF"/>
</dbReference>
<keyword evidence="3" id="KW-0677">Repeat</keyword>
<reference evidence="7" key="1">
    <citation type="journal article" date="2023" name="PLoS Negl. Trop. Dis.">
        <title>A genome sequence for Biomphalaria pfeifferi, the major vector snail for the human-infecting parasite Schistosoma mansoni.</title>
        <authorList>
            <person name="Bu L."/>
            <person name="Lu L."/>
            <person name="Laidemitt M.R."/>
            <person name="Zhang S.M."/>
            <person name="Mutuku M."/>
            <person name="Mkoji G."/>
            <person name="Steinauer M."/>
            <person name="Loker E.S."/>
        </authorList>
    </citation>
    <scope>NUCLEOTIDE SEQUENCE</scope>
    <source>
        <strain evidence="7">KasaAsao</strain>
    </source>
</reference>
<feature type="non-terminal residue" evidence="7">
    <location>
        <position position="1"/>
    </location>
</feature>
<feature type="domain" description="EGF-like" evidence="6">
    <location>
        <begin position="926"/>
        <end position="968"/>
    </location>
</feature>
<reference evidence="7" key="2">
    <citation type="submission" date="2023-04" db="EMBL/GenBank/DDBJ databases">
        <authorList>
            <person name="Bu L."/>
            <person name="Lu L."/>
            <person name="Laidemitt M.R."/>
            <person name="Zhang S.M."/>
            <person name="Mutuku M."/>
            <person name="Mkoji G."/>
            <person name="Steinauer M."/>
            <person name="Loker E.S."/>
        </authorList>
    </citation>
    <scope>NUCLEOTIDE SEQUENCE</scope>
    <source>
        <strain evidence="7">KasaAsao</strain>
        <tissue evidence="7">Whole Snail</tissue>
    </source>
</reference>
<proteinExistence type="predicted"/>